<evidence type="ECO:0000256" key="3">
    <source>
        <dbReference type="ARBA" id="ARBA00022723"/>
    </source>
</evidence>
<accession>A0A1H2QJQ5</accession>
<feature type="compositionally biased region" description="Polar residues" evidence="7">
    <location>
        <begin position="46"/>
        <end position="57"/>
    </location>
</feature>
<dbReference type="GO" id="GO:0008270">
    <property type="term" value="F:zinc ion binding"/>
    <property type="evidence" value="ECO:0007669"/>
    <property type="project" value="InterPro"/>
</dbReference>
<proteinExistence type="inferred from homology"/>
<feature type="compositionally biased region" description="Basic and acidic residues" evidence="7">
    <location>
        <begin position="14"/>
        <end position="26"/>
    </location>
</feature>
<dbReference type="Proteomes" id="UP000199488">
    <property type="component" value="Unassembled WGS sequence"/>
</dbReference>
<dbReference type="PANTHER" id="PTHR18952">
    <property type="entry name" value="CARBONIC ANHYDRASE"/>
    <property type="match status" value="1"/>
</dbReference>
<dbReference type="Pfam" id="PF00194">
    <property type="entry name" value="Carb_anhydrase"/>
    <property type="match status" value="1"/>
</dbReference>
<evidence type="ECO:0000256" key="7">
    <source>
        <dbReference type="SAM" id="MobiDB-lite"/>
    </source>
</evidence>
<evidence type="ECO:0000256" key="6">
    <source>
        <dbReference type="ARBA" id="ARBA00048348"/>
    </source>
</evidence>
<evidence type="ECO:0000256" key="5">
    <source>
        <dbReference type="ARBA" id="ARBA00023239"/>
    </source>
</evidence>
<dbReference type="AlphaFoldDB" id="A0A1H2QJQ5"/>
<dbReference type="InterPro" id="IPR036398">
    <property type="entry name" value="CA_dom_sf"/>
</dbReference>
<reference evidence="9 10" key="1">
    <citation type="submission" date="2016-10" db="EMBL/GenBank/DDBJ databases">
        <authorList>
            <person name="de Groot N.N."/>
        </authorList>
    </citation>
    <scope>NUCLEOTIDE SEQUENCE [LARGE SCALE GENOMIC DNA]</scope>
    <source>
        <strain evidence="9 10">DSM 23126</strain>
    </source>
</reference>
<dbReference type="SUPFAM" id="SSF51069">
    <property type="entry name" value="Carbonic anhydrase"/>
    <property type="match status" value="1"/>
</dbReference>
<keyword evidence="3" id="KW-0479">Metal-binding</keyword>
<organism evidence="9 10">
    <name type="scientific">Marinococcus luteus</name>
    <dbReference type="NCBI Taxonomy" id="1122204"/>
    <lineage>
        <taxon>Bacteria</taxon>
        <taxon>Bacillati</taxon>
        <taxon>Bacillota</taxon>
        <taxon>Bacilli</taxon>
        <taxon>Bacillales</taxon>
        <taxon>Bacillaceae</taxon>
        <taxon>Marinococcus</taxon>
    </lineage>
</organism>
<feature type="region of interest" description="Disordered" evidence="7">
    <location>
        <begin position="1"/>
        <end position="33"/>
    </location>
</feature>
<dbReference type="PROSITE" id="PS51144">
    <property type="entry name" value="ALPHA_CA_2"/>
    <property type="match status" value="1"/>
</dbReference>
<feature type="domain" description="Alpha-carbonic anhydrase" evidence="8">
    <location>
        <begin position="25"/>
        <end position="248"/>
    </location>
</feature>
<dbReference type="STRING" id="1122204.SAMN05421781_0341"/>
<dbReference type="EC" id="4.2.1.1" evidence="2"/>
<keyword evidence="4" id="KW-0862">Zinc</keyword>
<dbReference type="CDD" id="cd03124">
    <property type="entry name" value="alpha_CA_prokaryotic_like"/>
    <property type="match status" value="1"/>
</dbReference>
<evidence type="ECO:0000256" key="2">
    <source>
        <dbReference type="ARBA" id="ARBA00012925"/>
    </source>
</evidence>
<evidence type="ECO:0000313" key="9">
    <source>
        <dbReference type="EMBL" id="SDW07108.1"/>
    </source>
</evidence>
<keyword evidence="5" id="KW-0456">Lyase</keyword>
<evidence type="ECO:0000313" key="10">
    <source>
        <dbReference type="Proteomes" id="UP000199488"/>
    </source>
</evidence>
<dbReference type="InterPro" id="IPR001148">
    <property type="entry name" value="CA_dom"/>
</dbReference>
<dbReference type="SMART" id="SM01057">
    <property type="entry name" value="Carb_anhydrase"/>
    <property type="match status" value="1"/>
</dbReference>
<comment type="catalytic activity">
    <reaction evidence="6">
        <text>hydrogencarbonate + H(+) = CO2 + H2O</text>
        <dbReference type="Rhea" id="RHEA:10748"/>
        <dbReference type="ChEBI" id="CHEBI:15377"/>
        <dbReference type="ChEBI" id="CHEBI:15378"/>
        <dbReference type="ChEBI" id="CHEBI:16526"/>
        <dbReference type="ChEBI" id="CHEBI:17544"/>
        <dbReference type="EC" id="4.2.1.1"/>
    </reaction>
</comment>
<evidence type="ECO:0000259" key="8">
    <source>
        <dbReference type="PROSITE" id="PS51144"/>
    </source>
</evidence>
<protein>
    <recommendedName>
        <fullName evidence="2">carbonic anhydrase</fullName>
        <ecNumber evidence="2">4.2.1.1</ecNumber>
    </recommendedName>
</protein>
<feature type="region of interest" description="Disordered" evidence="7">
    <location>
        <begin position="46"/>
        <end position="68"/>
    </location>
</feature>
<sequence>MLAAVSTIPSFPADMEKAPVPEKKSEWSYQGSTGPAHWGSLDAEYTTCTNGESQSPVNLREAETKRGSADVQMNYRPTSFTIKNDGHTILAEPENSKNTLTYEEEEYTLSQFHFHAPSEHQIDGEYEDMEIHLVHESAEGEIVVTAFMLQEGGGAFPSSFWDKMPSSETEAPASADNRLNLEKLLPFSETNFQYEGSLTTPPCTEGVNWIVFEEPAAVSSDQLADFQQIYADNHRPVQPLNGREVLKD</sequence>
<evidence type="ECO:0000256" key="4">
    <source>
        <dbReference type="ARBA" id="ARBA00022833"/>
    </source>
</evidence>
<keyword evidence="10" id="KW-1185">Reference proteome</keyword>
<comment type="similarity">
    <text evidence="1">Belongs to the alpha-carbonic anhydrase family.</text>
</comment>
<dbReference type="Gene3D" id="3.10.200.10">
    <property type="entry name" value="Alpha carbonic anhydrase"/>
    <property type="match status" value="1"/>
</dbReference>
<evidence type="ECO:0000256" key="1">
    <source>
        <dbReference type="ARBA" id="ARBA00010718"/>
    </source>
</evidence>
<dbReference type="PANTHER" id="PTHR18952:SF265">
    <property type="entry name" value="CARBONIC ANHYDRASE"/>
    <property type="match status" value="1"/>
</dbReference>
<gene>
    <name evidence="9" type="ORF">SAMN05421781_0341</name>
</gene>
<dbReference type="InterPro" id="IPR041891">
    <property type="entry name" value="Alpha_CA_prokaryot-like"/>
</dbReference>
<dbReference type="GO" id="GO:0004089">
    <property type="term" value="F:carbonate dehydratase activity"/>
    <property type="evidence" value="ECO:0007669"/>
    <property type="project" value="UniProtKB-EC"/>
</dbReference>
<dbReference type="EMBL" id="FNNC01000001">
    <property type="protein sequence ID" value="SDW07108.1"/>
    <property type="molecule type" value="Genomic_DNA"/>
</dbReference>
<name>A0A1H2QJQ5_9BACI</name>
<dbReference type="InterPro" id="IPR023561">
    <property type="entry name" value="Carbonic_anhydrase_a-class"/>
</dbReference>